<evidence type="ECO:0000256" key="1">
    <source>
        <dbReference type="ARBA" id="ARBA00006601"/>
    </source>
</evidence>
<dbReference type="SUPFAM" id="SSF52413">
    <property type="entry name" value="UDP-glucose/GDP-mannose dehydrogenase C-terminal domain"/>
    <property type="match status" value="1"/>
</dbReference>
<dbReference type="InterPro" id="IPR028359">
    <property type="entry name" value="UDP_ManNAc/GlcNAc_DH"/>
</dbReference>
<protein>
    <recommendedName>
        <fullName evidence="3">UDP-N-acetyl-D-mannosamine dehydrogenase</fullName>
        <ecNumber evidence="2">1.1.1.336</ecNumber>
    </recommendedName>
    <alternativeName>
        <fullName evidence="6">UDP-ManNAc 6-dehydrogenase</fullName>
    </alternativeName>
</protein>
<dbReference type="AlphaFoldDB" id="A0AAP3E2V6"/>
<dbReference type="GO" id="GO:0016628">
    <property type="term" value="F:oxidoreductase activity, acting on the CH-CH group of donors, NAD or NADP as acceptor"/>
    <property type="evidence" value="ECO:0007669"/>
    <property type="project" value="InterPro"/>
</dbReference>
<comment type="caution">
    <text evidence="10">The sequence shown here is derived from an EMBL/GenBank/DDBJ whole genome shotgun (WGS) entry which is preliminary data.</text>
</comment>
<dbReference type="Pfam" id="PF00984">
    <property type="entry name" value="UDPG_MGDP_dh"/>
    <property type="match status" value="1"/>
</dbReference>
<dbReference type="GO" id="GO:0051287">
    <property type="term" value="F:NAD binding"/>
    <property type="evidence" value="ECO:0007669"/>
    <property type="project" value="InterPro"/>
</dbReference>
<keyword evidence="4" id="KW-0560">Oxidoreductase</keyword>
<dbReference type="InterPro" id="IPR008927">
    <property type="entry name" value="6-PGluconate_DH-like_C_sf"/>
</dbReference>
<name>A0AAP3E2V6_9EURY</name>
<dbReference type="PIRSF" id="PIRSF500136">
    <property type="entry name" value="UDP_ManNAc_DH"/>
    <property type="match status" value="1"/>
</dbReference>
<dbReference type="PANTHER" id="PTHR43491">
    <property type="entry name" value="UDP-N-ACETYL-D-MANNOSAMINE DEHYDROGENASE"/>
    <property type="match status" value="1"/>
</dbReference>
<reference evidence="10" key="1">
    <citation type="submission" date="2022-09" db="EMBL/GenBank/DDBJ databases">
        <title>Enrichment on poylsaccharides allowed isolation of novel metabolic and taxonomic groups of Haloarchaea.</title>
        <authorList>
            <person name="Sorokin D.Y."/>
            <person name="Elcheninov A.G."/>
            <person name="Khizhniak T.V."/>
            <person name="Kolganova T.V."/>
            <person name="Kublanov I.V."/>
        </authorList>
    </citation>
    <scope>NUCLEOTIDE SEQUENCE</scope>
    <source>
        <strain evidence="10">AArc-xg1-1</strain>
    </source>
</reference>
<evidence type="ECO:0000256" key="4">
    <source>
        <dbReference type="ARBA" id="ARBA00023002"/>
    </source>
</evidence>
<dbReference type="EMBL" id="JAOPKA010000010">
    <property type="protein sequence ID" value="MCU4742805.1"/>
    <property type="molecule type" value="Genomic_DNA"/>
</dbReference>
<dbReference type="SUPFAM" id="SSF48179">
    <property type="entry name" value="6-phosphogluconate dehydrogenase C-terminal domain-like"/>
    <property type="match status" value="1"/>
</dbReference>
<sequence length="434" mass="47657">MDRKQVTDPNEICVVGLGYVGLPLAVEFWRSGHDVVGFDVDPEKIETLHEGRDPTGDVGDEAIQSCDIEFTADETVIERAEYVLIAVPTPVDDLKNPDLKYVESAGEMVGRNITEGTTVVLESTVYPGATREKLAPALEDASGLTVGEDVFIGYSPERMVPGDEEHGLRDVMKIVSGQNEEVLEDVASLYETIVDAGVHRASDIEVAEAAKCIENIQRDLNIALMNELAVACDKLDLDTQSVLDAAGTKWNFHNYQPGLVGGHCIPVDPFFMIYELERNGFTPQLIEGAREVNEYVPHHIAELVLQGLNECGKVPKESSILVLGLSYKPEVGDVRTSSVNGTISKLESFDAEVVGYDPHAEPNEVRDEFDIDIQQELSVENFDAIVLATPHQSLLEFDYTTATSVMNENPLIVDVDGALDRESLDKCGFEYVRL</sequence>
<dbReference type="PIRSF" id="PIRSF000124">
    <property type="entry name" value="UDPglc_GDPman_dh"/>
    <property type="match status" value="1"/>
</dbReference>
<dbReference type="InterPro" id="IPR014026">
    <property type="entry name" value="UDP-Glc/GDP-Man_DH_dimer"/>
</dbReference>
<dbReference type="Proteomes" id="UP001321018">
    <property type="component" value="Unassembled WGS sequence"/>
</dbReference>
<dbReference type="InterPro" id="IPR017476">
    <property type="entry name" value="UDP-Glc/GDP-Man"/>
</dbReference>
<dbReference type="PANTHER" id="PTHR43491:SF2">
    <property type="entry name" value="UDP-N-ACETYL-D-MANNOSAMINE DEHYDROGENASE"/>
    <property type="match status" value="1"/>
</dbReference>
<dbReference type="InterPro" id="IPR036291">
    <property type="entry name" value="NAD(P)-bd_dom_sf"/>
</dbReference>
<dbReference type="GO" id="GO:0089714">
    <property type="term" value="F:UDP-N-acetyl-D-mannosamine dehydrogenase activity"/>
    <property type="evidence" value="ECO:0007669"/>
    <property type="project" value="UniProtKB-EC"/>
</dbReference>
<dbReference type="InterPro" id="IPR001732">
    <property type="entry name" value="UDP-Glc/GDP-Man_DH_N"/>
</dbReference>
<evidence type="ECO:0000256" key="6">
    <source>
        <dbReference type="ARBA" id="ARBA00030172"/>
    </source>
</evidence>
<dbReference type="NCBIfam" id="TIGR03026">
    <property type="entry name" value="NDP-sugDHase"/>
    <property type="match status" value="1"/>
</dbReference>
<feature type="domain" description="UDP-glucose/GDP-mannose dehydrogenase C-terminal" evidence="9">
    <location>
        <begin position="321"/>
        <end position="421"/>
    </location>
</feature>
<dbReference type="Gene3D" id="3.40.50.720">
    <property type="entry name" value="NAD(P)-binding Rossmann-like Domain"/>
    <property type="match status" value="2"/>
</dbReference>
<dbReference type="InterPro" id="IPR014027">
    <property type="entry name" value="UDP-Glc/GDP-Man_DH_C"/>
</dbReference>
<evidence type="ECO:0000256" key="8">
    <source>
        <dbReference type="PIRNR" id="PIRNR000124"/>
    </source>
</evidence>
<gene>
    <name evidence="10" type="ORF">OB960_15555</name>
</gene>
<dbReference type="SUPFAM" id="SSF51735">
    <property type="entry name" value="NAD(P)-binding Rossmann-fold domains"/>
    <property type="match status" value="1"/>
</dbReference>
<dbReference type="SMART" id="SM00984">
    <property type="entry name" value="UDPG_MGDP_dh_C"/>
    <property type="match status" value="1"/>
</dbReference>
<evidence type="ECO:0000259" key="9">
    <source>
        <dbReference type="SMART" id="SM00984"/>
    </source>
</evidence>
<dbReference type="RefSeq" id="WP_338004621.1">
    <property type="nucleotide sequence ID" value="NZ_JAOPKA010000010.1"/>
</dbReference>
<evidence type="ECO:0000256" key="5">
    <source>
        <dbReference type="ARBA" id="ARBA00023027"/>
    </source>
</evidence>
<evidence type="ECO:0000313" key="11">
    <source>
        <dbReference type="Proteomes" id="UP001321018"/>
    </source>
</evidence>
<dbReference type="InterPro" id="IPR036220">
    <property type="entry name" value="UDP-Glc/GDP-Man_DH_C_sf"/>
</dbReference>
<keyword evidence="5" id="KW-0520">NAD</keyword>
<evidence type="ECO:0000313" key="10">
    <source>
        <dbReference type="EMBL" id="MCU4742805.1"/>
    </source>
</evidence>
<evidence type="ECO:0000256" key="7">
    <source>
        <dbReference type="ARBA" id="ARBA00049130"/>
    </source>
</evidence>
<comment type="catalytic activity">
    <reaction evidence="7">
        <text>UDP-N-acetyl-alpha-D-mannosamine + 2 NAD(+) + H2O = UDP-N-acetyl-alpha-D-mannosaminouronate + 2 NADH + 3 H(+)</text>
        <dbReference type="Rhea" id="RHEA:25780"/>
        <dbReference type="ChEBI" id="CHEBI:15377"/>
        <dbReference type="ChEBI" id="CHEBI:15378"/>
        <dbReference type="ChEBI" id="CHEBI:57540"/>
        <dbReference type="ChEBI" id="CHEBI:57945"/>
        <dbReference type="ChEBI" id="CHEBI:68623"/>
        <dbReference type="ChEBI" id="CHEBI:70731"/>
        <dbReference type="EC" id="1.1.1.336"/>
    </reaction>
</comment>
<evidence type="ECO:0000256" key="3">
    <source>
        <dbReference type="ARBA" id="ARBA00016796"/>
    </source>
</evidence>
<accession>A0AAP3E2V6</accession>
<organism evidence="10 11">
    <name type="scientific">Natronoglomus mannanivorans</name>
    <dbReference type="NCBI Taxonomy" id="2979990"/>
    <lineage>
        <taxon>Archaea</taxon>
        <taxon>Methanobacteriati</taxon>
        <taxon>Methanobacteriota</taxon>
        <taxon>Stenosarchaea group</taxon>
        <taxon>Halobacteria</taxon>
        <taxon>Halobacteriales</taxon>
        <taxon>Natrialbaceae</taxon>
        <taxon>Natronoglomus</taxon>
    </lineage>
</organism>
<proteinExistence type="inferred from homology"/>
<dbReference type="Pfam" id="PF03721">
    <property type="entry name" value="UDPG_MGDP_dh_N"/>
    <property type="match status" value="1"/>
</dbReference>
<comment type="similarity">
    <text evidence="1 8">Belongs to the UDP-glucose/GDP-mannose dehydrogenase family.</text>
</comment>
<dbReference type="Pfam" id="PF03720">
    <property type="entry name" value="UDPG_MGDP_dh_C"/>
    <property type="match status" value="1"/>
</dbReference>
<dbReference type="EC" id="1.1.1.336" evidence="2"/>
<dbReference type="GO" id="GO:0000271">
    <property type="term" value="P:polysaccharide biosynthetic process"/>
    <property type="evidence" value="ECO:0007669"/>
    <property type="project" value="InterPro"/>
</dbReference>
<evidence type="ECO:0000256" key="2">
    <source>
        <dbReference type="ARBA" id="ARBA00012935"/>
    </source>
</evidence>